<evidence type="ECO:0000259" key="2">
    <source>
        <dbReference type="Pfam" id="PF13556"/>
    </source>
</evidence>
<reference evidence="3 4" key="1">
    <citation type="submission" date="2019-01" db="EMBL/GenBank/DDBJ databases">
        <title>Sequencing the genomes of 1000 actinobacteria strains.</title>
        <authorList>
            <person name="Klenk H.-P."/>
        </authorList>
    </citation>
    <scope>NUCLEOTIDE SEQUENCE [LARGE SCALE GENOMIC DNA]</scope>
    <source>
        <strain evidence="3 4">DSM 43925</strain>
    </source>
</reference>
<sequence>MEDTRAEGLEGLLREVRRQVHSPDEPDVQEVLDWLRRRTGMDAALVGEAAATVESATAEFPRRILRPLAPLLARLSGGEMAAATTQAGPLYVHCEALGADDPRPVLVTACRSAPGPETVALVSRTGSVIALMRRAQGADQARHGYQHKARQLRFAVLSALLAGEPTLARRMTTGVVPPLLEADRLRIFLLHCPTTDRDRISRGFQDPSGYHGRDLMVECPVIKQHLICLIAEDADGPGGRGESLRRLVRDNPRYALGISGPHPLGETAAAYSEAAHALAAALTVPARVAFHHGRTPLEGVLPRGPALAWARDLLRPLDHLPKATADITRLLMSMPRSAVAKLLGLSRNTVTAHIVRAEQALGLDLADVRSRAEVHLALAVTSACAPPNPVTATRPSPWTTCWAPNAPLPGLRRSSANCGSHTVAPCRHGSTPTPTPSRPPAASASAETPSAPTFAPPKLC</sequence>
<dbReference type="InterPro" id="IPR042070">
    <property type="entry name" value="PucR_C-HTH_sf"/>
</dbReference>
<dbReference type="Proteomes" id="UP000284824">
    <property type="component" value="Unassembled WGS sequence"/>
</dbReference>
<dbReference type="AlphaFoldDB" id="A0A438M897"/>
<dbReference type="Gene3D" id="1.10.10.2840">
    <property type="entry name" value="PucR C-terminal helix-turn-helix domain"/>
    <property type="match status" value="1"/>
</dbReference>
<dbReference type="EMBL" id="SAUN01000001">
    <property type="protein sequence ID" value="RVX41932.1"/>
    <property type="molecule type" value="Genomic_DNA"/>
</dbReference>
<name>A0A438M897_9ACTN</name>
<feature type="region of interest" description="Disordered" evidence="1">
    <location>
        <begin position="422"/>
        <end position="460"/>
    </location>
</feature>
<feature type="compositionally biased region" description="Low complexity" evidence="1">
    <location>
        <begin position="440"/>
        <end position="460"/>
    </location>
</feature>
<accession>A0A438M897</accession>
<proteinExistence type="predicted"/>
<comment type="caution">
    <text evidence="3">The sequence shown here is derived from an EMBL/GenBank/DDBJ whole genome shotgun (WGS) entry which is preliminary data.</text>
</comment>
<gene>
    <name evidence="3" type="ORF">EDD27_4539</name>
</gene>
<evidence type="ECO:0000313" key="4">
    <source>
        <dbReference type="Proteomes" id="UP000284824"/>
    </source>
</evidence>
<protein>
    <submittedName>
        <fullName evidence="3">PucR-like helix-turn-helix protein</fullName>
    </submittedName>
</protein>
<dbReference type="InterPro" id="IPR025736">
    <property type="entry name" value="PucR_C-HTH_dom"/>
</dbReference>
<feature type="domain" description="PucR C-terminal helix-turn-helix" evidence="2">
    <location>
        <begin position="336"/>
        <end position="379"/>
    </location>
</feature>
<dbReference type="InterPro" id="IPR051448">
    <property type="entry name" value="CdaR-like_regulators"/>
</dbReference>
<keyword evidence="4" id="KW-1185">Reference proteome</keyword>
<dbReference type="PANTHER" id="PTHR33744">
    <property type="entry name" value="CARBOHYDRATE DIACID REGULATOR"/>
    <property type="match status" value="1"/>
</dbReference>
<dbReference type="Pfam" id="PF13556">
    <property type="entry name" value="HTH_30"/>
    <property type="match status" value="1"/>
</dbReference>
<dbReference type="PANTHER" id="PTHR33744:SF1">
    <property type="entry name" value="DNA-BINDING TRANSCRIPTIONAL ACTIVATOR ADER"/>
    <property type="match status" value="1"/>
</dbReference>
<evidence type="ECO:0000256" key="1">
    <source>
        <dbReference type="SAM" id="MobiDB-lite"/>
    </source>
</evidence>
<organism evidence="3 4">
    <name type="scientific">Nonomuraea polychroma</name>
    <dbReference type="NCBI Taxonomy" id="46176"/>
    <lineage>
        <taxon>Bacteria</taxon>
        <taxon>Bacillati</taxon>
        <taxon>Actinomycetota</taxon>
        <taxon>Actinomycetes</taxon>
        <taxon>Streptosporangiales</taxon>
        <taxon>Streptosporangiaceae</taxon>
        <taxon>Nonomuraea</taxon>
    </lineage>
</organism>
<evidence type="ECO:0000313" key="3">
    <source>
        <dbReference type="EMBL" id="RVX41932.1"/>
    </source>
</evidence>